<dbReference type="SUPFAM" id="SSF55811">
    <property type="entry name" value="Nudix"/>
    <property type="match status" value="1"/>
</dbReference>
<feature type="domain" description="Nudix hydrolase" evidence="1">
    <location>
        <begin position="54"/>
        <end position="188"/>
    </location>
</feature>
<protein>
    <submittedName>
        <fullName evidence="2">NUDIX hydrolase</fullName>
    </submittedName>
</protein>
<dbReference type="HOGENOM" id="CLU_113625_0_0_0"/>
<dbReference type="InterPro" id="IPR015797">
    <property type="entry name" value="NUDIX_hydrolase-like_dom_sf"/>
</dbReference>
<evidence type="ECO:0000313" key="3">
    <source>
        <dbReference type="Proteomes" id="UP000002008"/>
    </source>
</evidence>
<dbReference type="EMBL" id="CP000909">
    <property type="protein sequence ID" value="ABY35686.1"/>
    <property type="molecule type" value="Genomic_DNA"/>
</dbReference>
<keyword evidence="3" id="KW-1185">Reference proteome</keyword>
<dbReference type="CDD" id="cd02883">
    <property type="entry name" value="NUDIX_Hydrolase"/>
    <property type="match status" value="1"/>
</dbReference>
<organism evidence="2 3">
    <name type="scientific">Chloroflexus aurantiacus (strain ATCC 29366 / DSM 635 / J-10-fl)</name>
    <dbReference type="NCBI Taxonomy" id="324602"/>
    <lineage>
        <taxon>Bacteria</taxon>
        <taxon>Bacillati</taxon>
        <taxon>Chloroflexota</taxon>
        <taxon>Chloroflexia</taxon>
        <taxon>Chloroflexales</taxon>
        <taxon>Chloroflexineae</taxon>
        <taxon>Chloroflexaceae</taxon>
        <taxon>Chloroflexus</taxon>
    </lineage>
</organism>
<dbReference type="InParanoid" id="A9WHZ5"/>
<dbReference type="Proteomes" id="UP000002008">
    <property type="component" value="Chromosome"/>
</dbReference>
<accession>A9WHZ5</accession>
<proteinExistence type="predicted"/>
<name>A9WHZ5_CHLAA</name>
<reference evidence="3" key="1">
    <citation type="journal article" date="2011" name="BMC Genomics">
        <title>Complete genome sequence of the filamentous anoxygenic phototrophic bacterium Chloroflexus aurantiacus.</title>
        <authorList>
            <person name="Tang K.H."/>
            <person name="Barry K."/>
            <person name="Chertkov O."/>
            <person name="Dalin E."/>
            <person name="Han C.S."/>
            <person name="Hauser L.J."/>
            <person name="Honchak B.M."/>
            <person name="Karbach L.E."/>
            <person name="Land M.L."/>
            <person name="Lapidus A."/>
            <person name="Larimer F.W."/>
            <person name="Mikhailova N."/>
            <person name="Pitluck S."/>
            <person name="Pierson B.K."/>
            <person name="Blankenship R.E."/>
        </authorList>
    </citation>
    <scope>NUCLEOTIDE SEQUENCE [LARGE SCALE GENOMIC DNA]</scope>
    <source>
        <strain evidence="3">ATCC 29366 / DSM 635 / J-10-fl</strain>
    </source>
</reference>
<dbReference type="eggNOG" id="COG1051">
    <property type="taxonomic scope" value="Bacteria"/>
</dbReference>
<dbReference type="PATRIC" id="fig|324602.8.peg.2794"/>
<sequence>MKHHRKDTMDWREALSRLPAHHQAEVVDLVAAYGAPRYCHVYLDDGRFDPLRKTDRVGEVGMVIRRPDGSLIVARKTYYPPNVFRLLTGGIGPDESISTALAREVAEETSLTVRINRFLNIITYQSNVEIPYYFVSYVFLLDELAGTLQASDPNEQVDEFRTIPPAELVNLAQQLRQLSDTSDPAIRGKWASWGRFRAVMHEECAAWMNNGMIG</sequence>
<dbReference type="RefSeq" id="WP_012258339.1">
    <property type="nucleotide sequence ID" value="NC_010175.1"/>
</dbReference>
<dbReference type="Gene3D" id="3.90.79.10">
    <property type="entry name" value="Nucleoside Triphosphate Pyrophosphohydrolase"/>
    <property type="match status" value="1"/>
</dbReference>
<gene>
    <name evidence="2" type="ordered locus">Caur_2479</name>
</gene>
<dbReference type="STRING" id="324602.Caur_2479"/>
<keyword evidence="2" id="KW-0378">Hydrolase</keyword>
<evidence type="ECO:0000313" key="2">
    <source>
        <dbReference type="EMBL" id="ABY35686.1"/>
    </source>
</evidence>
<dbReference type="EnsemblBacteria" id="ABY35686">
    <property type="protein sequence ID" value="ABY35686"/>
    <property type="gene ID" value="Caur_2479"/>
</dbReference>
<dbReference type="KEGG" id="cau:Caur_2479"/>
<evidence type="ECO:0000259" key="1">
    <source>
        <dbReference type="PROSITE" id="PS51462"/>
    </source>
</evidence>
<dbReference type="Pfam" id="PF00293">
    <property type="entry name" value="NUDIX"/>
    <property type="match status" value="1"/>
</dbReference>
<dbReference type="InterPro" id="IPR000086">
    <property type="entry name" value="NUDIX_hydrolase_dom"/>
</dbReference>
<dbReference type="PROSITE" id="PS51462">
    <property type="entry name" value="NUDIX"/>
    <property type="match status" value="1"/>
</dbReference>
<dbReference type="AlphaFoldDB" id="A9WHZ5"/>
<dbReference type="GO" id="GO:0016787">
    <property type="term" value="F:hydrolase activity"/>
    <property type="evidence" value="ECO:0007669"/>
    <property type="project" value="UniProtKB-KW"/>
</dbReference>